<name>A0A7Y9L9Q0_9ACTN</name>
<accession>A0A7Y9L9Q0</accession>
<gene>
    <name evidence="1" type="ORF">BKA15_000357</name>
</gene>
<keyword evidence="2" id="KW-1185">Reference proteome</keyword>
<organism evidence="1 2">
    <name type="scientific">Microlunatus parietis</name>
    <dbReference type="NCBI Taxonomy" id="682979"/>
    <lineage>
        <taxon>Bacteria</taxon>
        <taxon>Bacillati</taxon>
        <taxon>Actinomycetota</taxon>
        <taxon>Actinomycetes</taxon>
        <taxon>Propionibacteriales</taxon>
        <taxon>Propionibacteriaceae</taxon>
        <taxon>Microlunatus</taxon>
    </lineage>
</organism>
<reference evidence="1 2" key="1">
    <citation type="submission" date="2020-07" db="EMBL/GenBank/DDBJ databases">
        <title>Sequencing the genomes of 1000 actinobacteria strains.</title>
        <authorList>
            <person name="Klenk H.-P."/>
        </authorList>
    </citation>
    <scope>NUCLEOTIDE SEQUENCE [LARGE SCALE GENOMIC DNA]</scope>
    <source>
        <strain evidence="1 2">DSM 22083</strain>
    </source>
</reference>
<evidence type="ECO:0000313" key="2">
    <source>
        <dbReference type="Proteomes" id="UP000569914"/>
    </source>
</evidence>
<sequence>MDSSTAFVQSRSFVAALGGDQPILVTPDGSAATVALEDIPLKAGDAIHPGA</sequence>
<proteinExistence type="predicted"/>
<comment type="caution">
    <text evidence="1">The sequence shown here is derived from an EMBL/GenBank/DDBJ whole genome shotgun (WGS) entry which is preliminary data.</text>
</comment>
<dbReference type="AlphaFoldDB" id="A0A7Y9L9Q0"/>
<protein>
    <submittedName>
        <fullName evidence="1">Uncharacterized protein</fullName>
    </submittedName>
</protein>
<dbReference type="Proteomes" id="UP000569914">
    <property type="component" value="Unassembled WGS sequence"/>
</dbReference>
<dbReference type="RefSeq" id="WP_179747814.1">
    <property type="nucleotide sequence ID" value="NZ_JACCBU010000001.1"/>
</dbReference>
<dbReference type="EMBL" id="JACCBU010000001">
    <property type="protein sequence ID" value="NYE69028.1"/>
    <property type="molecule type" value="Genomic_DNA"/>
</dbReference>
<evidence type="ECO:0000313" key="1">
    <source>
        <dbReference type="EMBL" id="NYE69028.1"/>
    </source>
</evidence>